<dbReference type="InParanoid" id="A0A409VYR3"/>
<feature type="compositionally biased region" description="Basic and acidic residues" evidence="1">
    <location>
        <begin position="335"/>
        <end position="347"/>
    </location>
</feature>
<dbReference type="EMBL" id="NHYD01003865">
    <property type="protein sequence ID" value="PPQ71408.1"/>
    <property type="molecule type" value="Genomic_DNA"/>
</dbReference>
<evidence type="ECO:0000313" key="3">
    <source>
        <dbReference type="Proteomes" id="UP000283269"/>
    </source>
</evidence>
<proteinExistence type="predicted"/>
<evidence type="ECO:0000313" key="2">
    <source>
        <dbReference type="EMBL" id="PPQ71408.1"/>
    </source>
</evidence>
<name>A0A409VYR3_PSICY</name>
<dbReference type="AlphaFoldDB" id="A0A409VYR3"/>
<gene>
    <name evidence="2" type="ORF">CVT25_012754</name>
</gene>
<evidence type="ECO:0000256" key="1">
    <source>
        <dbReference type="SAM" id="MobiDB-lite"/>
    </source>
</evidence>
<reference evidence="2 3" key="1">
    <citation type="journal article" date="2018" name="Evol. Lett.">
        <title>Horizontal gene cluster transfer increased hallucinogenic mushroom diversity.</title>
        <authorList>
            <person name="Reynolds H.T."/>
            <person name="Vijayakumar V."/>
            <person name="Gluck-Thaler E."/>
            <person name="Korotkin H.B."/>
            <person name="Matheny P.B."/>
            <person name="Slot J.C."/>
        </authorList>
    </citation>
    <scope>NUCLEOTIDE SEQUENCE [LARGE SCALE GENOMIC DNA]</scope>
    <source>
        <strain evidence="2 3">2631</strain>
    </source>
</reference>
<sequence>MVKKRARRVPAALHHELSEYASLLRALRVRDAMDLTKHLLRPNPFLLNNDMDPSCTPGAGPSNLAHPANAQTQFNSARAKGKQKAAPLPPKQVRRDHWTRWPLPLEDVLLPEWTLADEVSVIASQILKSRPPIAFPCPVASLGTDDLMDEDDEDERVVKVMDMDVDSDDPDPPYYVPYLTSIIAKFLSTIFGILASHTPRRPASMQNRIEPLGWRAVIDVVVSCDIPEFSNPKVVENVIKRMERVFGSSILPLEGKKATSFRAVERMKDKDAQSEAFEKLFEKERALFFAQPDLPPEAFKSPSPEPIPEKKTEKKRKNKKEREEEAGYRARKHWTPKDKQDKQDKPKPQPKSKAKAKAKTSKKKTSAAQAVDAEAQSAPGSDTEVPMAPEPSQPVRRSARAKKSNVNYRETLPDDIP</sequence>
<protein>
    <submittedName>
        <fullName evidence="2">Uncharacterized protein</fullName>
    </submittedName>
</protein>
<dbReference type="Proteomes" id="UP000283269">
    <property type="component" value="Unassembled WGS sequence"/>
</dbReference>
<comment type="caution">
    <text evidence="2">The sequence shown here is derived from an EMBL/GenBank/DDBJ whole genome shotgun (WGS) entry which is preliminary data.</text>
</comment>
<organism evidence="2 3">
    <name type="scientific">Psilocybe cyanescens</name>
    <dbReference type="NCBI Taxonomy" id="93625"/>
    <lineage>
        <taxon>Eukaryota</taxon>
        <taxon>Fungi</taxon>
        <taxon>Dikarya</taxon>
        <taxon>Basidiomycota</taxon>
        <taxon>Agaricomycotina</taxon>
        <taxon>Agaricomycetes</taxon>
        <taxon>Agaricomycetidae</taxon>
        <taxon>Agaricales</taxon>
        <taxon>Agaricineae</taxon>
        <taxon>Strophariaceae</taxon>
        <taxon>Psilocybe</taxon>
    </lineage>
</organism>
<feature type="region of interest" description="Disordered" evidence="1">
    <location>
        <begin position="292"/>
        <end position="417"/>
    </location>
</feature>
<accession>A0A409VYR3</accession>
<keyword evidence="3" id="KW-1185">Reference proteome</keyword>
<feature type="compositionally biased region" description="Low complexity" evidence="1">
    <location>
        <begin position="366"/>
        <end position="378"/>
    </location>
</feature>
<feature type="region of interest" description="Disordered" evidence="1">
    <location>
        <begin position="47"/>
        <end position="67"/>
    </location>
</feature>
<dbReference type="OrthoDB" id="3260379at2759"/>
<feature type="compositionally biased region" description="Basic residues" evidence="1">
    <location>
        <begin position="348"/>
        <end position="365"/>
    </location>
</feature>